<evidence type="ECO:0000256" key="4">
    <source>
        <dbReference type="ARBA" id="ARBA00023136"/>
    </source>
</evidence>
<evidence type="ECO:0008006" key="8">
    <source>
        <dbReference type="Google" id="ProtNLM"/>
    </source>
</evidence>
<dbReference type="InterPro" id="IPR038665">
    <property type="entry name" value="Voltage-dep_anion_channel_sf"/>
</dbReference>
<dbReference type="Gene3D" id="1.50.10.150">
    <property type="entry name" value="Voltage-dependent anion channel"/>
    <property type="match status" value="1"/>
</dbReference>
<feature type="transmembrane region" description="Helical" evidence="5">
    <location>
        <begin position="165"/>
        <end position="187"/>
    </location>
</feature>
<dbReference type="InterPro" id="IPR030185">
    <property type="entry name" value="Mae1"/>
</dbReference>
<feature type="transmembrane region" description="Helical" evidence="5">
    <location>
        <begin position="422"/>
        <end position="439"/>
    </location>
</feature>
<dbReference type="GO" id="GO:0015140">
    <property type="term" value="F:malate transmembrane transporter activity"/>
    <property type="evidence" value="ECO:0007669"/>
    <property type="project" value="InterPro"/>
</dbReference>
<evidence type="ECO:0000256" key="2">
    <source>
        <dbReference type="ARBA" id="ARBA00022692"/>
    </source>
</evidence>
<dbReference type="GO" id="GO:0016020">
    <property type="term" value="C:membrane"/>
    <property type="evidence" value="ECO:0007669"/>
    <property type="project" value="UniProtKB-SubCell"/>
</dbReference>
<dbReference type="PANTHER" id="PTHR31162:SF0">
    <property type="entry name" value="MALIC ACID TRANSPORT PROTEIN"/>
    <property type="match status" value="1"/>
</dbReference>
<evidence type="ECO:0000313" key="7">
    <source>
        <dbReference type="Proteomes" id="UP000630445"/>
    </source>
</evidence>
<dbReference type="PANTHER" id="PTHR31162">
    <property type="entry name" value="MALIC ACID TRANSPORT PROTEIN-RELATED"/>
    <property type="match status" value="1"/>
</dbReference>
<dbReference type="AlphaFoldDB" id="A0A8H6UC44"/>
<dbReference type="Proteomes" id="UP000630445">
    <property type="component" value="Unassembled WGS sequence"/>
</dbReference>
<protein>
    <recommendedName>
        <fullName evidence="8">Malic acid transport protein</fullName>
    </recommendedName>
</protein>
<evidence type="ECO:0000256" key="3">
    <source>
        <dbReference type="ARBA" id="ARBA00022989"/>
    </source>
</evidence>
<evidence type="ECO:0000256" key="5">
    <source>
        <dbReference type="SAM" id="Phobius"/>
    </source>
</evidence>
<organism evidence="6 7">
    <name type="scientific">Aspergillus hiratsukae</name>
    <dbReference type="NCBI Taxonomy" id="1194566"/>
    <lineage>
        <taxon>Eukaryota</taxon>
        <taxon>Fungi</taxon>
        <taxon>Dikarya</taxon>
        <taxon>Ascomycota</taxon>
        <taxon>Pezizomycotina</taxon>
        <taxon>Eurotiomycetes</taxon>
        <taxon>Eurotiomycetidae</taxon>
        <taxon>Eurotiales</taxon>
        <taxon>Aspergillaceae</taxon>
        <taxon>Aspergillus</taxon>
        <taxon>Aspergillus subgen. Fumigati</taxon>
    </lineage>
</organism>
<keyword evidence="2 5" id="KW-0812">Transmembrane</keyword>
<keyword evidence="4 5" id="KW-0472">Membrane</keyword>
<keyword evidence="3 5" id="KW-1133">Transmembrane helix</keyword>
<proteinExistence type="predicted"/>
<sequence>MIINLDAYRETTKSDFQSQPGASCGVSGRRRDISTAGCDRQDIEDIEDIERRQAEPCRLSKIQYHHELVLISAGRDQEKTQQHDRKEPRWRFRPLIMPALVALADNWREGHTHAAEQHLRKTNDEIRFRDRLKHLTWAWFTSTMSTGGLSILLKSTPHQFSGLETIGKVLFILDVVLFLCLVVGISIRFITTPTALETSLLHPTEGLFFPCFLLSISTIISEAALYGIPSTGPWLPRALYAVFWAYLGIATLSAILQFFVLFAGESLPLQSMTPAWVLPIFPAMLVGSLASTLAPSLPADQRIPVLVAGVSCQGLGLTIALLLYPLYFGRLMRYGLPAPAMRPGMFIPVGQMGYTALALIGMSRSIPEDYGYFAANPGAVASSRMLALWVAIWLWMMGFWFFSVSFIATATSAASRSLDFNLTWWATVFPNIGWTLATIEIGRELESSGVLWVSSAMTVLLAMVWCLVFGAHVRAVFQKKILYPVSD</sequence>
<feature type="transmembrane region" description="Helical" evidence="5">
    <location>
        <begin position="303"/>
        <end position="324"/>
    </location>
</feature>
<evidence type="ECO:0000313" key="6">
    <source>
        <dbReference type="EMBL" id="KAF7115490.1"/>
    </source>
</evidence>
<feature type="transmembrane region" description="Helical" evidence="5">
    <location>
        <begin position="240"/>
        <end position="263"/>
    </location>
</feature>
<comment type="subcellular location">
    <subcellularLocation>
        <location evidence="1">Membrane</location>
        <topology evidence="1">Multi-pass membrane protein</topology>
    </subcellularLocation>
</comment>
<keyword evidence="7" id="KW-1185">Reference proteome</keyword>
<reference evidence="6" key="1">
    <citation type="submission" date="2020-06" db="EMBL/GenBank/DDBJ databases">
        <title>Draft genome sequences of strains closely related to Aspergillus parafelis and Aspergillus hiratsukae.</title>
        <authorList>
            <person name="Dos Santos R.A.C."/>
            <person name="Rivero-Menendez O."/>
            <person name="Steenwyk J.L."/>
            <person name="Mead M.E."/>
            <person name="Goldman G.H."/>
            <person name="Alastruey-Izquierdo A."/>
            <person name="Rokas A."/>
        </authorList>
    </citation>
    <scope>NUCLEOTIDE SEQUENCE</scope>
    <source>
        <strain evidence="6">CNM-CM5793</strain>
    </source>
</reference>
<evidence type="ECO:0000256" key="1">
    <source>
        <dbReference type="ARBA" id="ARBA00004141"/>
    </source>
</evidence>
<feature type="transmembrane region" description="Helical" evidence="5">
    <location>
        <begin position="386"/>
        <end position="410"/>
    </location>
</feature>
<feature type="transmembrane region" description="Helical" evidence="5">
    <location>
        <begin position="275"/>
        <end position="297"/>
    </location>
</feature>
<dbReference type="Pfam" id="PF03595">
    <property type="entry name" value="SLAC1"/>
    <property type="match status" value="1"/>
</dbReference>
<comment type="caution">
    <text evidence="6">The sequence shown here is derived from an EMBL/GenBank/DDBJ whole genome shotgun (WGS) entry which is preliminary data.</text>
</comment>
<dbReference type="CDD" id="cd09317">
    <property type="entry name" value="TDT_Mae1_like"/>
    <property type="match status" value="1"/>
</dbReference>
<name>A0A8H6UC44_9EURO</name>
<gene>
    <name evidence="6" type="ORF">CNMCM5793_002448</name>
</gene>
<feature type="transmembrane region" description="Helical" evidence="5">
    <location>
        <begin position="207"/>
        <end position="228"/>
    </location>
</feature>
<dbReference type="EMBL" id="JACBAD010002114">
    <property type="protein sequence ID" value="KAF7115490.1"/>
    <property type="molecule type" value="Genomic_DNA"/>
</dbReference>
<dbReference type="OrthoDB" id="2901184at2759"/>
<feature type="transmembrane region" description="Helical" evidence="5">
    <location>
        <begin position="451"/>
        <end position="473"/>
    </location>
</feature>
<dbReference type="InterPro" id="IPR004695">
    <property type="entry name" value="SLAC1/Mae1/Ssu1/TehA"/>
</dbReference>
<accession>A0A8H6UC44</accession>